<keyword evidence="6" id="KW-0964">Secreted</keyword>
<dbReference type="InterPro" id="IPR036188">
    <property type="entry name" value="FAD/NAD-bd_sf"/>
</dbReference>
<dbReference type="GO" id="GO:0005576">
    <property type="term" value="C:extracellular region"/>
    <property type="evidence" value="ECO:0007669"/>
    <property type="project" value="UniProtKB-SubCell"/>
</dbReference>
<dbReference type="PANTHER" id="PTHR11552:SF147">
    <property type="entry name" value="CHOLINE DEHYDROGENASE, MITOCHONDRIAL"/>
    <property type="match status" value="1"/>
</dbReference>
<evidence type="ECO:0000256" key="16">
    <source>
        <dbReference type="PIRSR" id="PIRSR000137-2"/>
    </source>
</evidence>
<comment type="catalytic activity">
    <reaction evidence="14">
        <text>a pyranoside + acceptor = a pyranosid-3,4-diulose + reduced acceptor.</text>
        <dbReference type="EC" id="1.1.99.29"/>
    </reaction>
</comment>
<feature type="signal peptide" evidence="17">
    <location>
        <begin position="1"/>
        <end position="22"/>
    </location>
</feature>
<evidence type="ECO:0000313" key="19">
    <source>
        <dbReference type="EMBL" id="PPQ80124.1"/>
    </source>
</evidence>
<dbReference type="Gene3D" id="3.50.50.60">
    <property type="entry name" value="FAD/NAD(P)-binding domain"/>
    <property type="match status" value="1"/>
</dbReference>
<comment type="subunit">
    <text evidence="4">Monomer.</text>
</comment>
<gene>
    <name evidence="19" type="ORF">CVT25_001423</name>
</gene>
<dbReference type="Pfam" id="PF00732">
    <property type="entry name" value="GMC_oxred_N"/>
    <property type="match status" value="1"/>
</dbReference>
<comment type="catalytic activity">
    <reaction evidence="10">
        <text>pyranose + acceptor = pyranos-2-ulose + reduced acceptor.</text>
        <dbReference type="EC" id="1.1.99.29"/>
    </reaction>
</comment>
<dbReference type="GO" id="GO:0050660">
    <property type="term" value="F:flavin adenine dinucleotide binding"/>
    <property type="evidence" value="ECO:0007669"/>
    <property type="project" value="InterPro"/>
</dbReference>
<dbReference type="Gene3D" id="3.30.560.10">
    <property type="entry name" value="Glucose Oxidase, domain 3"/>
    <property type="match status" value="1"/>
</dbReference>
<feature type="domain" description="Glucose-methanol-choline oxidoreductase N-terminal" evidence="18">
    <location>
        <begin position="333"/>
        <end position="347"/>
    </location>
</feature>
<dbReference type="GO" id="GO:0033718">
    <property type="term" value="F:pyranose dehydrogenase (acceptor) activity"/>
    <property type="evidence" value="ECO:0007669"/>
    <property type="project" value="UniProtKB-EC"/>
</dbReference>
<protein>
    <recommendedName>
        <fullName evidence="5">pyranose dehydrogenase (acceptor)</fullName>
        <ecNumber evidence="5">1.1.99.29</ecNumber>
    </recommendedName>
</protein>
<dbReference type="PANTHER" id="PTHR11552">
    <property type="entry name" value="GLUCOSE-METHANOL-CHOLINE GMC OXIDOREDUCTASE"/>
    <property type="match status" value="1"/>
</dbReference>
<evidence type="ECO:0000256" key="7">
    <source>
        <dbReference type="ARBA" id="ARBA00022630"/>
    </source>
</evidence>
<comment type="caution">
    <text evidence="19">The sequence shown here is derived from an EMBL/GenBank/DDBJ whole genome shotgun (WGS) entry which is preliminary data.</text>
</comment>
<evidence type="ECO:0000256" key="10">
    <source>
        <dbReference type="ARBA" id="ARBA00033986"/>
    </source>
</evidence>
<evidence type="ECO:0000256" key="2">
    <source>
        <dbReference type="ARBA" id="ARBA00004613"/>
    </source>
</evidence>
<evidence type="ECO:0000256" key="13">
    <source>
        <dbReference type="ARBA" id="ARBA00034050"/>
    </source>
</evidence>
<comment type="function">
    <text evidence="9">Catalyzes the single-oxidation or sequential double oxidation reaction of carbohydrates primarily at carbon-2 and/or carbon-3 with the concomitant reduction of the flavin. The enzyme exhibits a broad sugar substrate specificity, oxidizing different aldopyranoses to the corresponding C-1, C-2, C-3 or C-1,2, C-2,3 and C-3,4 (di)dehydro sugars with substrate-specific regioselectivity. Accepts only a narrow range of electron acceptors such as substituted benzoquinones and complexed metal ions and reacts extremely slowly with O(2) as acceptor. May play a role in the natural recycling of plant matter by oxidizing all major monosaccharides in lignocellulose and by reducing quinone compounds or reactive radical species generated during lignin depolymerization.</text>
</comment>
<dbReference type="PIRSF" id="PIRSF000137">
    <property type="entry name" value="Alcohol_oxidase"/>
    <property type="match status" value="1"/>
</dbReference>
<dbReference type="Pfam" id="PF05199">
    <property type="entry name" value="GMC_oxred_C"/>
    <property type="match status" value="1"/>
</dbReference>
<dbReference type="InterPro" id="IPR000172">
    <property type="entry name" value="GMC_OxRdtase_N"/>
</dbReference>
<keyword evidence="17" id="KW-0732">Signal</keyword>
<keyword evidence="8 16" id="KW-0274">FAD</keyword>
<dbReference type="OrthoDB" id="269227at2759"/>
<feature type="binding site" evidence="16">
    <location>
        <position position="266"/>
    </location>
    <ligand>
        <name>FAD</name>
        <dbReference type="ChEBI" id="CHEBI:57692"/>
    </ligand>
</feature>
<feature type="binding site" evidence="16">
    <location>
        <position position="116"/>
    </location>
    <ligand>
        <name>FAD</name>
        <dbReference type="ChEBI" id="CHEBI:57692"/>
    </ligand>
</feature>
<evidence type="ECO:0000259" key="18">
    <source>
        <dbReference type="PROSITE" id="PS00624"/>
    </source>
</evidence>
<keyword evidence="20" id="KW-1185">Reference proteome</keyword>
<evidence type="ECO:0000313" key="20">
    <source>
        <dbReference type="Proteomes" id="UP000283269"/>
    </source>
</evidence>
<reference evidence="19 20" key="1">
    <citation type="journal article" date="2018" name="Evol. Lett.">
        <title>Horizontal gene cluster transfer increased hallucinogenic mushroom diversity.</title>
        <authorList>
            <person name="Reynolds H.T."/>
            <person name="Vijayakumar V."/>
            <person name="Gluck-Thaler E."/>
            <person name="Korotkin H.B."/>
            <person name="Matheny P.B."/>
            <person name="Slot J.C."/>
        </authorList>
    </citation>
    <scope>NUCLEOTIDE SEQUENCE [LARGE SCALE GENOMIC DNA]</scope>
    <source>
        <strain evidence="19 20">2631</strain>
    </source>
</reference>
<evidence type="ECO:0000256" key="4">
    <source>
        <dbReference type="ARBA" id="ARBA00011245"/>
    </source>
</evidence>
<comment type="catalytic activity">
    <reaction evidence="11">
        <text>pyranose + acceptor = pyranos-2,3-diulose + reduced acceptor.</text>
        <dbReference type="EC" id="1.1.99.29"/>
    </reaction>
</comment>
<comment type="cofactor">
    <cofactor evidence="1 16">
        <name>FAD</name>
        <dbReference type="ChEBI" id="CHEBI:57692"/>
    </cofactor>
</comment>
<organism evidence="19 20">
    <name type="scientific">Psilocybe cyanescens</name>
    <dbReference type="NCBI Taxonomy" id="93625"/>
    <lineage>
        <taxon>Eukaryota</taxon>
        <taxon>Fungi</taxon>
        <taxon>Dikarya</taxon>
        <taxon>Basidiomycota</taxon>
        <taxon>Agaricomycotina</taxon>
        <taxon>Agaricomycetes</taxon>
        <taxon>Agaricomycetidae</taxon>
        <taxon>Agaricales</taxon>
        <taxon>Agaricineae</taxon>
        <taxon>Strophariaceae</taxon>
        <taxon>Psilocybe</taxon>
    </lineage>
</organism>
<accession>A0A409WNP8</accession>
<evidence type="ECO:0000256" key="14">
    <source>
        <dbReference type="ARBA" id="ARBA00034059"/>
    </source>
</evidence>
<name>A0A409WNP8_PSICY</name>
<dbReference type="SUPFAM" id="SSF54373">
    <property type="entry name" value="FAD-linked reductases, C-terminal domain"/>
    <property type="match status" value="1"/>
</dbReference>
<comment type="catalytic activity">
    <reaction evidence="13">
        <text>a pyranoside + acceptor = a pyranosid-3-ulose + reduced acceptor.</text>
        <dbReference type="EC" id="1.1.99.29"/>
    </reaction>
</comment>
<comment type="subcellular location">
    <subcellularLocation>
        <location evidence="2">Secreted</location>
    </subcellularLocation>
</comment>
<dbReference type="AlphaFoldDB" id="A0A409WNP8"/>
<evidence type="ECO:0000256" key="12">
    <source>
        <dbReference type="ARBA" id="ARBA00034029"/>
    </source>
</evidence>
<proteinExistence type="inferred from homology"/>
<dbReference type="EC" id="1.1.99.29" evidence="5"/>
<dbReference type="InterPro" id="IPR012132">
    <property type="entry name" value="GMC_OxRdtase"/>
</dbReference>
<comment type="similarity">
    <text evidence="3">Belongs to the GMC oxidoreductase family.</text>
</comment>
<keyword evidence="7" id="KW-0285">Flavoprotein</keyword>
<evidence type="ECO:0000256" key="5">
    <source>
        <dbReference type="ARBA" id="ARBA00013177"/>
    </source>
</evidence>
<feature type="active site" description="Proton acceptor" evidence="15">
    <location>
        <position position="609"/>
    </location>
</feature>
<dbReference type="EMBL" id="NHYD01003345">
    <property type="protein sequence ID" value="PPQ80124.1"/>
    <property type="molecule type" value="Genomic_DNA"/>
</dbReference>
<evidence type="ECO:0000256" key="6">
    <source>
        <dbReference type="ARBA" id="ARBA00022525"/>
    </source>
</evidence>
<evidence type="ECO:0000256" key="3">
    <source>
        <dbReference type="ARBA" id="ARBA00010790"/>
    </source>
</evidence>
<dbReference type="SUPFAM" id="SSF51905">
    <property type="entry name" value="FAD/NAD(P)-binding domain"/>
    <property type="match status" value="1"/>
</dbReference>
<dbReference type="InParanoid" id="A0A409WNP8"/>
<feature type="active site" description="Proton donor" evidence="15">
    <location>
        <position position="565"/>
    </location>
</feature>
<dbReference type="STRING" id="93625.A0A409WNP8"/>
<feature type="chain" id="PRO_5019094450" description="pyranose dehydrogenase (acceptor)" evidence="17">
    <location>
        <begin position="23"/>
        <end position="632"/>
    </location>
</feature>
<sequence length="632" mass="68207">MHSPGLLSATLVSLQLIVPSLAITFTQSTQLTSKTYDYVIVGAGTAGLVLASRLTENPSITVLVLEAGGDDANNTGISTPFLAASITPNTSLDWNYTVTPQVGMDNRTFAYPRGRVLGGCSSVNYLFHQYGTDDDWNRLAKLSGDSGWSWNNMKRYVQKHEKFVPPVDGHNTTGQFIPSLHGFNGMVSVSLPGNNQSVDSRVLAATRQLGSEFAFNEDMSGGDRSLLGIGFLQSSVGGGVRSSSSTSYLAKANERPNLTVLINAVVMKVIQTGSTHSGLKSFRSVQFTASPGTAISLTGKSMPSHVSNKIVTEVKIDPPVIVTARREVILAAGAVNTPQILQLSGIGDSKDLQALKIHPIIDNPSVGANLSDHTLLPNIFTVKPQHEDRTFDHVLRNPNQLSAQIMQWQTNKTGVLANNIANNLGFMRVPSNDPIFRTTKDPTPGPKSPHWEMIVSNFFLSPGVPVPPTGGFMTIVTVLISPTSRGSIKLRSNNPFDKPLVDPNYLHTEFDIAAMRDSVKSSLKFAAAPAFSDYISDRYGSAFQQATTDAKIDAYVRSLTTTIFHPFGTAAMSRESAKFGVVNPDLTVKKTEGLRIVDASVIPYVPSSHTQGPVYLLAERAFEIIKEAQYIP</sequence>
<evidence type="ECO:0000256" key="15">
    <source>
        <dbReference type="PIRSR" id="PIRSR000137-1"/>
    </source>
</evidence>
<dbReference type="PROSITE" id="PS00624">
    <property type="entry name" value="GMC_OXRED_2"/>
    <property type="match status" value="1"/>
</dbReference>
<evidence type="ECO:0000256" key="17">
    <source>
        <dbReference type="SAM" id="SignalP"/>
    </source>
</evidence>
<evidence type="ECO:0000256" key="11">
    <source>
        <dbReference type="ARBA" id="ARBA00034010"/>
    </source>
</evidence>
<evidence type="ECO:0000256" key="9">
    <source>
        <dbReference type="ARBA" id="ARBA00024699"/>
    </source>
</evidence>
<dbReference type="InterPro" id="IPR007867">
    <property type="entry name" value="GMC_OxRtase_C"/>
</dbReference>
<evidence type="ECO:0000256" key="8">
    <source>
        <dbReference type="ARBA" id="ARBA00022827"/>
    </source>
</evidence>
<evidence type="ECO:0000256" key="1">
    <source>
        <dbReference type="ARBA" id="ARBA00001974"/>
    </source>
</evidence>
<dbReference type="Proteomes" id="UP000283269">
    <property type="component" value="Unassembled WGS sequence"/>
</dbReference>
<comment type="catalytic activity">
    <reaction evidence="12">
        <text>pyranose + acceptor = pyranos-3-ulose + reduced acceptor.</text>
        <dbReference type="EC" id="1.1.99.29"/>
    </reaction>
</comment>